<feature type="region of interest" description="Disordered" evidence="1">
    <location>
        <begin position="42"/>
        <end position="79"/>
    </location>
</feature>
<dbReference type="PANTHER" id="PTHR12083:SF9">
    <property type="entry name" value="BIFUNCTIONAL POLYNUCLEOTIDE PHOSPHATASE_KINASE"/>
    <property type="match status" value="1"/>
</dbReference>
<evidence type="ECO:0000256" key="1">
    <source>
        <dbReference type="SAM" id="MobiDB-lite"/>
    </source>
</evidence>
<dbReference type="PANTHER" id="PTHR12083">
    <property type="entry name" value="BIFUNCTIONAL POLYNUCLEOTIDE PHOSPHATASE/KINASE"/>
    <property type="match status" value="1"/>
</dbReference>
<evidence type="ECO:0008006" key="4">
    <source>
        <dbReference type="Google" id="ProtNLM"/>
    </source>
</evidence>
<dbReference type="Pfam" id="PF08645">
    <property type="entry name" value="PNK3P"/>
    <property type="match status" value="1"/>
</dbReference>
<dbReference type="Gene3D" id="3.40.50.300">
    <property type="entry name" value="P-loop containing nucleotide triphosphate hydrolases"/>
    <property type="match status" value="1"/>
</dbReference>
<accession>A0AAV9VCE8</accession>
<dbReference type="InterPro" id="IPR027417">
    <property type="entry name" value="P-loop_NTPase"/>
</dbReference>
<name>A0AAV9VCE8_9PEZI</name>
<dbReference type="InterPro" id="IPR036412">
    <property type="entry name" value="HAD-like_sf"/>
</dbReference>
<dbReference type="NCBIfam" id="TIGR01662">
    <property type="entry name" value="HAD-SF-IIIA"/>
    <property type="match status" value="1"/>
</dbReference>
<dbReference type="GO" id="GO:0046403">
    <property type="term" value="F:polynucleotide 3'-phosphatase activity"/>
    <property type="evidence" value="ECO:0007669"/>
    <property type="project" value="TreeGrafter"/>
</dbReference>
<dbReference type="GO" id="GO:0046404">
    <property type="term" value="F:ATP-dependent polydeoxyribonucleotide 5'-hydroxyl-kinase activity"/>
    <property type="evidence" value="ECO:0007669"/>
    <property type="project" value="TreeGrafter"/>
</dbReference>
<dbReference type="SUPFAM" id="SSF52540">
    <property type="entry name" value="P-loop containing nucleoside triphosphate hydrolases"/>
    <property type="match status" value="1"/>
</dbReference>
<dbReference type="GO" id="GO:0006281">
    <property type="term" value="P:DNA repair"/>
    <property type="evidence" value="ECO:0007669"/>
    <property type="project" value="TreeGrafter"/>
</dbReference>
<comment type="caution">
    <text evidence="2">The sequence shown here is derived from an EMBL/GenBank/DDBJ whole genome shotgun (WGS) entry which is preliminary data.</text>
</comment>
<dbReference type="GO" id="GO:0003690">
    <property type="term" value="F:double-stranded DNA binding"/>
    <property type="evidence" value="ECO:0007669"/>
    <property type="project" value="TreeGrafter"/>
</dbReference>
<dbReference type="Pfam" id="PF13671">
    <property type="entry name" value="AAA_33"/>
    <property type="match status" value="2"/>
</dbReference>
<proteinExistence type="predicted"/>
<dbReference type="CDD" id="cd01625">
    <property type="entry name" value="HAD_PNP"/>
    <property type="match status" value="1"/>
</dbReference>
<dbReference type="EMBL" id="JAVHNQ010000001">
    <property type="protein sequence ID" value="KAK6358849.1"/>
    <property type="molecule type" value="Genomic_DNA"/>
</dbReference>
<dbReference type="InterPro" id="IPR006551">
    <property type="entry name" value="Polynucleotide_phosphatase"/>
</dbReference>
<dbReference type="NCBIfam" id="TIGR01664">
    <property type="entry name" value="DNA-3'-Pase"/>
    <property type="match status" value="1"/>
</dbReference>
<dbReference type="InterPro" id="IPR013954">
    <property type="entry name" value="PNK3P"/>
</dbReference>
<reference evidence="2 3" key="1">
    <citation type="submission" date="2019-10" db="EMBL/GenBank/DDBJ databases">
        <authorList>
            <person name="Palmer J.M."/>
        </authorList>
    </citation>
    <scope>NUCLEOTIDE SEQUENCE [LARGE SCALE GENOMIC DNA]</scope>
    <source>
        <strain evidence="2 3">TWF696</strain>
    </source>
</reference>
<protein>
    <recommendedName>
        <fullName evidence="4">Polynucleotide kinase 3'-phosphatase</fullName>
    </recommendedName>
</protein>
<feature type="compositionally biased region" description="Basic and acidic residues" evidence="1">
    <location>
        <begin position="60"/>
        <end position="70"/>
    </location>
</feature>
<dbReference type="Gene3D" id="3.40.50.1000">
    <property type="entry name" value="HAD superfamily/HAD-like"/>
    <property type="match status" value="1"/>
</dbReference>
<evidence type="ECO:0000313" key="3">
    <source>
        <dbReference type="Proteomes" id="UP001375240"/>
    </source>
</evidence>
<gene>
    <name evidence="2" type="ORF">TWF696_000029</name>
</gene>
<organism evidence="2 3">
    <name type="scientific">Orbilia brochopaga</name>
    <dbReference type="NCBI Taxonomy" id="3140254"/>
    <lineage>
        <taxon>Eukaryota</taxon>
        <taxon>Fungi</taxon>
        <taxon>Dikarya</taxon>
        <taxon>Ascomycota</taxon>
        <taxon>Pezizomycotina</taxon>
        <taxon>Orbiliomycetes</taxon>
        <taxon>Orbiliales</taxon>
        <taxon>Orbiliaceae</taxon>
        <taxon>Orbilia</taxon>
    </lineage>
</organism>
<dbReference type="InterPro" id="IPR006549">
    <property type="entry name" value="HAD-SF_hydro_IIIA"/>
</dbReference>
<dbReference type="AlphaFoldDB" id="A0AAV9VCE8"/>
<dbReference type="Proteomes" id="UP001375240">
    <property type="component" value="Unassembled WGS sequence"/>
</dbReference>
<feature type="compositionally biased region" description="Low complexity" evidence="1">
    <location>
        <begin position="42"/>
        <end position="52"/>
    </location>
</feature>
<keyword evidence="3" id="KW-1185">Reference proteome</keyword>
<evidence type="ECO:0000313" key="2">
    <source>
        <dbReference type="EMBL" id="KAK6358849.1"/>
    </source>
</evidence>
<dbReference type="SUPFAM" id="SSF56784">
    <property type="entry name" value="HAD-like"/>
    <property type="match status" value="1"/>
</dbReference>
<dbReference type="InterPro" id="IPR023214">
    <property type="entry name" value="HAD_sf"/>
</dbReference>
<sequence length="509" mass="56642">MVVTRKLFGVPNAIAALPTWRLRAALKERVHVLCERSLSSPSTVMASSSSTRGRGKRKQRAETPEREERVSPPPSKRHVASSSSAAVASFFTPASQKAPGLEFTRHGTLLAGSWKPLAVAASKTTISVSTGAASLVASSSSVVAVELPDPKPIKVAAFDLDFNLIATKSGKKFGKEADDWKWWHATVPHKLRKAVDDGYRLVVFTNQNGLKLDSPKHEKQVKDWKQKLNFIVAALNLPISIYAATATDAYRKPRTGMFEHFLSELGDSDEVSRVDLENSVFVGDAAGRKDDFSASDRKFAENIGIPFLTPEEYFLGEKPAPYEFDFNPLSFNRSSIPPDFAKKYPVELVVFTGRPGSGKSTFSTKYLEPLGYERINQDILKTREKCLKAAEGYLKEGKSVVIDSTNPSQEIRAVWKKLADKVGDVAFRCIYLTTPEKLCLHNDGVRAFSSVASLNPEKREYVPSMAFLNYKSKFQEPQLNEGFKDITVVDFEFRGTDAEYEVWRRHWAS</sequence>